<gene>
    <name evidence="2" type="ORF">OFLC_LOCUS13714</name>
</gene>
<feature type="compositionally biased region" description="Polar residues" evidence="1">
    <location>
        <begin position="583"/>
        <end position="598"/>
    </location>
</feature>
<evidence type="ECO:0000256" key="1">
    <source>
        <dbReference type="SAM" id="MobiDB-lite"/>
    </source>
</evidence>
<feature type="compositionally biased region" description="Basic and acidic residues" evidence="1">
    <location>
        <begin position="142"/>
        <end position="171"/>
    </location>
</feature>
<feature type="region of interest" description="Disordered" evidence="1">
    <location>
        <begin position="25"/>
        <end position="86"/>
    </location>
</feature>
<accession>A0A183I1V2</accession>
<organism evidence="4">
    <name type="scientific">Onchocerca flexuosa</name>
    <dbReference type="NCBI Taxonomy" id="387005"/>
    <lineage>
        <taxon>Eukaryota</taxon>
        <taxon>Metazoa</taxon>
        <taxon>Ecdysozoa</taxon>
        <taxon>Nematoda</taxon>
        <taxon>Chromadorea</taxon>
        <taxon>Rhabditida</taxon>
        <taxon>Spirurina</taxon>
        <taxon>Spiruromorpha</taxon>
        <taxon>Filarioidea</taxon>
        <taxon>Onchocercidae</taxon>
        <taxon>Onchocerca</taxon>
    </lineage>
</organism>
<feature type="region of interest" description="Disordered" evidence="1">
    <location>
        <begin position="495"/>
        <end position="541"/>
    </location>
</feature>
<feature type="compositionally biased region" description="Basic and acidic residues" evidence="1">
    <location>
        <begin position="567"/>
        <end position="581"/>
    </location>
</feature>
<dbReference type="AlphaFoldDB" id="A0A183I1V2"/>
<feature type="region of interest" description="Disordered" evidence="1">
    <location>
        <begin position="563"/>
        <end position="627"/>
    </location>
</feature>
<dbReference type="WBParaSite" id="OFLC_0001371501-mRNA-1">
    <property type="protein sequence ID" value="OFLC_0001371501-mRNA-1"/>
    <property type="gene ID" value="OFLC_0001371501"/>
</dbReference>
<feature type="compositionally biased region" description="Acidic residues" evidence="1">
    <location>
        <begin position="33"/>
        <end position="53"/>
    </location>
</feature>
<evidence type="ECO:0000313" key="2">
    <source>
        <dbReference type="EMBL" id="VDP14467.1"/>
    </source>
</evidence>
<feature type="compositionally biased region" description="Basic and acidic residues" evidence="1">
    <location>
        <begin position="54"/>
        <end position="64"/>
    </location>
</feature>
<reference evidence="4" key="1">
    <citation type="submission" date="2016-06" db="UniProtKB">
        <authorList>
            <consortium name="WormBaseParasite"/>
        </authorList>
    </citation>
    <scope>IDENTIFICATION</scope>
</reference>
<reference evidence="2 3" key="2">
    <citation type="submission" date="2018-11" db="EMBL/GenBank/DDBJ databases">
        <authorList>
            <consortium name="Pathogen Informatics"/>
        </authorList>
    </citation>
    <scope>NUCLEOTIDE SEQUENCE [LARGE SCALE GENOMIC DNA]</scope>
</reference>
<feature type="region of interest" description="Disordered" evidence="1">
    <location>
        <begin position="128"/>
        <end position="215"/>
    </location>
</feature>
<protein>
    <submittedName>
        <fullName evidence="4">Btz domain-containing protein</fullName>
    </submittedName>
</protein>
<feature type="compositionally biased region" description="Polar residues" evidence="1">
    <location>
        <begin position="65"/>
        <end position="77"/>
    </location>
</feature>
<dbReference type="STRING" id="387005.A0A183I1V2"/>
<sequence length="627" mass="69275">MVDVAMAGSLEEYEFSGAVREDVEMESKNMAEVEVEDGELPEEGEICDDEDIEGRDRETTENRETVQAVSPNMSLNQPPLRKPRDFDKEVANARGAEGSMLSSWMTGVKQRTKQGIATIASPTVDANEEYYGYGSNSPNDGTGDKDYRNRGGDSADKDYRWIRDEDGHRGSSDVNEFGDSDYRGGSPKLERRRRRSISPTYGGPKRPRHSPPVRGCYRGRGFRGRWGERQICKFFREGYCRDVRGVIPPPAVVVPTLSSAAPPVTIAQPQLVIPPPLAANPTPYPAFFPHHSVPATAVVNSTSLSVDDIPSPQTNIDSQILQMSLTDAGLRNDPRIKKALASQFDAFTNSLMNAAPPPLPQPTQIFVQQSNATASTSATQSTVLSILPKEESRLIAFLNCGVININVHEDKMNIHCSVSRLADPRMSTVSRDPRKRTAVSDPRVTAVSDSRLVSMTTPALDPRLVPPNSLVQMGQIPSTSTSRVGVDNLYGTAVQTTTQNRDQDHRLHSSGYENNHMEEHSTERVGSYESRRGSGGNWMPQIRAAVDPRQVKRYIIGGYRNELNNNQDRDERAVNRARGEGTKSPSNNSVAATATTIPQAPLSLREKRKNNEYESPLSRIPEKTRWT</sequence>
<name>A0A183I1V2_9BILA</name>
<proteinExistence type="predicted"/>
<evidence type="ECO:0000313" key="4">
    <source>
        <dbReference type="WBParaSite" id="OFLC_0001371501-mRNA-1"/>
    </source>
</evidence>
<dbReference type="Proteomes" id="UP000267606">
    <property type="component" value="Unassembled WGS sequence"/>
</dbReference>
<dbReference type="EMBL" id="UZAJ01040352">
    <property type="protein sequence ID" value="VDP14467.1"/>
    <property type="molecule type" value="Genomic_DNA"/>
</dbReference>
<evidence type="ECO:0000313" key="3">
    <source>
        <dbReference type="Proteomes" id="UP000267606"/>
    </source>
</evidence>
<keyword evidence="3" id="KW-1185">Reference proteome</keyword>